<accession>A0ABT8E2Q7</accession>
<gene>
    <name evidence="5" type="ORF">QYF49_03905</name>
</gene>
<dbReference type="NCBIfam" id="NF033788">
    <property type="entry name" value="HTH_metalloreg"/>
    <property type="match status" value="1"/>
</dbReference>
<dbReference type="InterPro" id="IPR036390">
    <property type="entry name" value="WH_DNA-bd_sf"/>
</dbReference>
<dbReference type="InterPro" id="IPR011991">
    <property type="entry name" value="ArsR-like_HTH"/>
</dbReference>
<dbReference type="PROSITE" id="PS50987">
    <property type="entry name" value="HTH_ARSR_2"/>
    <property type="match status" value="1"/>
</dbReference>
<dbReference type="Pfam" id="PF01022">
    <property type="entry name" value="HTH_5"/>
    <property type="match status" value="1"/>
</dbReference>
<dbReference type="SMART" id="SM00418">
    <property type="entry name" value="HTH_ARSR"/>
    <property type="match status" value="1"/>
</dbReference>
<name>A0ABT8E2Q7_9BACL</name>
<evidence type="ECO:0000256" key="2">
    <source>
        <dbReference type="ARBA" id="ARBA00023125"/>
    </source>
</evidence>
<keyword evidence="6" id="KW-1185">Reference proteome</keyword>
<keyword evidence="3" id="KW-0804">Transcription</keyword>
<dbReference type="InterPro" id="IPR036388">
    <property type="entry name" value="WH-like_DNA-bd_sf"/>
</dbReference>
<evidence type="ECO:0000313" key="5">
    <source>
        <dbReference type="EMBL" id="MDN4072177.1"/>
    </source>
</evidence>
<reference evidence="5" key="1">
    <citation type="submission" date="2023-06" db="EMBL/GenBank/DDBJ databases">
        <title>Draft Genome Sequences of Representative Paenibacillus Polymyxa, Bacillus cereus, Fictibacillus sp., and Brevibacillus agri Strains Isolated from Amazonian Dark Earth.</title>
        <authorList>
            <person name="Pellegrinetti T.A."/>
            <person name="Cunha I.C.M."/>
            <person name="Chaves M.G."/>
            <person name="Freitas A.S."/>
            <person name="Silva A.V.R."/>
            <person name="Tsai S.M."/>
            <person name="Mendes L.W."/>
        </authorList>
    </citation>
    <scope>NUCLEOTIDE SEQUENCE</scope>
    <source>
        <strain evidence="5">CENA-BCM004</strain>
    </source>
</reference>
<feature type="domain" description="HTH arsR-type" evidence="4">
    <location>
        <begin position="4"/>
        <end position="103"/>
    </location>
</feature>
<proteinExistence type="predicted"/>
<evidence type="ECO:0000313" key="6">
    <source>
        <dbReference type="Proteomes" id="UP001168694"/>
    </source>
</evidence>
<dbReference type="Proteomes" id="UP001168694">
    <property type="component" value="Unassembled WGS sequence"/>
</dbReference>
<evidence type="ECO:0000256" key="3">
    <source>
        <dbReference type="ARBA" id="ARBA00023163"/>
    </source>
</evidence>
<comment type="caution">
    <text evidence="5">The sequence shown here is derived from an EMBL/GenBank/DDBJ whole genome shotgun (WGS) entry which is preliminary data.</text>
</comment>
<sequence length="115" mass="13391">MIFNQTMELETAASILKLLGDKTRLAMVKILSENECCVCEFVDLFEMSQPAVSQHLRKLRDSGLVKERRKGQWIYYSLNSSYPYHPYVLQVIQGVPSQRYRIEELETQGKRISCD</sequence>
<dbReference type="CDD" id="cd00090">
    <property type="entry name" value="HTH_ARSR"/>
    <property type="match status" value="1"/>
</dbReference>
<dbReference type="SUPFAM" id="SSF46785">
    <property type="entry name" value="Winged helix' DNA-binding domain"/>
    <property type="match status" value="1"/>
</dbReference>
<evidence type="ECO:0000259" key="4">
    <source>
        <dbReference type="PROSITE" id="PS50987"/>
    </source>
</evidence>
<keyword evidence="1" id="KW-0805">Transcription regulation</keyword>
<dbReference type="PANTHER" id="PTHR43132:SF2">
    <property type="entry name" value="ARSENICAL RESISTANCE OPERON REPRESSOR ARSR-RELATED"/>
    <property type="match status" value="1"/>
</dbReference>
<dbReference type="PRINTS" id="PR00778">
    <property type="entry name" value="HTHARSR"/>
</dbReference>
<dbReference type="RefSeq" id="WP_290398305.1">
    <property type="nucleotide sequence ID" value="NZ_JAUHLN010000001.1"/>
</dbReference>
<protein>
    <submittedName>
        <fullName evidence="5">Metalloregulator ArsR/SmtB family transcription factor</fullName>
    </submittedName>
</protein>
<dbReference type="EMBL" id="JAUHLN010000001">
    <property type="protein sequence ID" value="MDN4072177.1"/>
    <property type="molecule type" value="Genomic_DNA"/>
</dbReference>
<keyword evidence="2" id="KW-0238">DNA-binding</keyword>
<dbReference type="Gene3D" id="1.10.10.10">
    <property type="entry name" value="Winged helix-like DNA-binding domain superfamily/Winged helix DNA-binding domain"/>
    <property type="match status" value="1"/>
</dbReference>
<dbReference type="InterPro" id="IPR051011">
    <property type="entry name" value="Metal_resp_trans_reg"/>
</dbReference>
<dbReference type="InterPro" id="IPR001845">
    <property type="entry name" value="HTH_ArsR_DNA-bd_dom"/>
</dbReference>
<dbReference type="PANTHER" id="PTHR43132">
    <property type="entry name" value="ARSENICAL RESISTANCE OPERON REPRESSOR ARSR-RELATED"/>
    <property type="match status" value="1"/>
</dbReference>
<evidence type="ECO:0000256" key="1">
    <source>
        <dbReference type="ARBA" id="ARBA00023015"/>
    </source>
</evidence>
<organism evidence="5 6">
    <name type="scientific">Fictibacillus terranigra</name>
    <dbReference type="NCBI Taxonomy" id="3058424"/>
    <lineage>
        <taxon>Bacteria</taxon>
        <taxon>Bacillati</taxon>
        <taxon>Bacillota</taxon>
        <taxon>Bacilli</taxon>
        <taxon>Bacillales</taxon>
        <taxon>Fictibacillaceae</taxon>
        <taxon>Fictibacillus</taxon>
    </lineage>
</organism>